<organism evidence="1 2">
    <name type="scientific">Bacteroides cellulosilyticus</name>
    <dbReference type="NCBI Taxonomy" id="246787"/>
    <lineage>
        <taxon>Bacteria</taxon>
        <taxon>Pseudomonadati</taxon>
        <taxon>Bacteroidota</taxon>
        <taxon>Bacteroidia</taxon>
        <taxon>Bacteroidales</taxon>
        <taxon>Bacteroidaceae</taxon>
        <taxon>Bacteroides</taxon>
    </lineage>
</organism>
<name>A0A0P0GJ47_9BACE</name>
<evidence type="ECO:0000313" key="2">
    <source>
        <dbReference type="Proteomes" id="UP000061809"/>
    </source>
</evidence>
<evidence type="ECO:0000313" key="1">
    <source>
        <dbReference type="EMBL" id="ALJ58104.1"/>
    </source>
</evidence>
<dbReference type="AlphaFoldDB" id="A0A0P0GJ47"/>
<accession>A0A0P0GJ47</accession>
<dbReference type="EMBL" id="CP012801">
    <property type="protein sequence ID" value="ALJ58104.1"/>
    <property type="molecule type" value="Genomic_DNA"/>
</dbReference>
<proteinExistence type="predicted"/>
<reference evidence="1 2" key="1">
    <citation type="journal article" date="2015" name="Science">
        <title>Genetic determinants of in vivo fitness and diet responsiveness in multiple human gut Bacteroides.</title>
        <authorList>
            <person name="Wu M."/>
            <person name="McNulty N.P."/>
            <person name="Rodionov D.A."/>
            <person name="Khoroshkin M.S."/>
            <person name="Griffin N.W."/>
            <person name="Cheng J."/>
            <person name="Latreille P."/>
            <person name="Kerstetter R.A."/>
            <person name="Terrapon N."/>
            <person name="Henrissat B."/>
            <person name="Osterman A.L."/>
            <person name="Gordon J.I."/>
        </authorList>
    </citation>
    <scope>NUCLEOTIDE SEQUENCE [LARGE SCALE GENOMIC DNA]</scope>
    <source>
        <strain evidence="1 2">WH2</strain>
    </source>
</reference>
<protein>
    <submittedName>
        <fullName evidence="1">Uncharacterized protein</fullName>
    </submittedName>
</protein>
<dbReference type="Proteomes" id="UP000061809">
    <property type="component" value="Chromosome"/>
</dbReference>
<dbReference type="KEGG" id="bcel:BcellWH2_00841"/>
<sequence>MELSYFLSQKYKNMSIKMSKEAYEKLIKEDLDYLNEHCPDSLELDHIKLIVCSSIDWYYPDKNTCSALGRIESRLKVELQKQKDVGKQFLSNQEIDNLIDNILNDEQQS</sequence>
<dbReference type="PATRIC" id="fig|246787.4.peg.867"/>
<gene>
    <name evidence="1" type="ORF">BcellWH2_00841</name>
</gene>